<dbReference type="PANTHER" id="PTHR11097:SF9">
    <property type="entry name" value="EXOSOME COMPLEX COMPONENT RRP43"/>
    <property type="match status" value="1"/>
</dbReference>
<evidence type="ECO:0000256" key="4">
    <source>
        <dbReference type="ARBA" id="ARBA00022490"/>
    </source>
</evidence>
<proteinExistence type="inferred from homology"/>
<evidence type="ECO:0000256" key="8">
    <source>
        <dbReference type="ARBA" id="ARBA00023242"/>
    </source>
</evidence>
<dbReference type="InterPro" id="IPR050590">
    <property type="entry name" value="Exosome_comp_Rrp42_subfam"/>
</dbReference>
<dbReference type="SUPFAM" id="SSF55666">
    <property type="entry name" value="Ribonuclease PH domain 2-like"/>
    <property type="match status" value="1"/>
</dbReference>
<dbReference type="GO" id="GO:0000467">
    <property type="term" value="P:exonucleolytic trimming to generate mature 3'-end of 5.8S rRNA from tricistronic rRNA transcript (SSU-rRNA, 5.8S rRNA, LSU-rRNA)"/>
    <property type="evidence" value="ECO:0007669"/>
    <property type="project" value="TreeGrafter"/>
</dbReference>
<dbReference type="GO" id="GO:0071028">
    <property type="term" value="P:nuclear mRNA surveillance"/>
    <property type="evidence" value="ECO:0007669"/>
    <property type="project" value="TreeGrafter"/>
</dbReference>
<comment type="subcellular location">
    <subcellularLocation>
        <location evidence="1">Cytoplasm</location>
    </subcellularLocation>
    <subcellularLocation>
        <location evidence="2">Nucleus</location>
        <location evidence="2">Nucleolus</location>
    </subcellularLocation>
</comment>
<reference evidence="9" key="1">
    <citation type="submission" date="2020-11" db="EMBL/GenBank/DDBJ databases">
        <authorList>
            <person name="Tran Van P."/>
        </authorList>
    </citation>
    <scope>NUCLEOTIDE SEQUENCE</scope>
</reference>
<dbReference type="GO" id="GO:0000176">
    <property type="term" value="C:nuclear exosome (RNase complex)"/>
    <property type="evidence" value="ECO:0007669"/>
    <property type="project" value="TreeGrafter"/>
</dbReference>
<gene>
    <name evidence="9" type="ORF">CTOB1V02_LOCUS7507</name>
</gene>
<evidence type="ECO:0000256" key="3">
    <source>
        <dbReference type="ARBA" id="ARBA00006678"/>
    </source>
</evidence>
<evidence type="ECO:0000256" key="1">
    <source>
        <dbReference type="ARBA" id="ARBA00004496"/>
    </source>
</evidence>
<organism evidence="9">
    <name type="scientific">Cyprideis torosa</name>
    <dbReference type="NCBI Taxonomy" id="163714"/>
    <lineage>
        <taxon>Eukaryota</taxon>
        <taxon>Metazoa</taxon>
        <taxon>Ecdysozoa</taxon>
        <taxon>Arthropoda</taxon>
        <taxon>Crustacea</taxon>
        <taxon>Oligostraca</taxon>
        <taxon>Ostracoda</taxon>
        <taxon>Podocopa</taxon>
        <taxon>Podocopida</taxon>
        <taxon>Cytherocopina</taxon>
        <taxon>Cytheroidea</taxon>
        <taxon>Cytherideidae</taxon>
        <taxon>Cyprideis</taxon>
    </lineage>
</organism>
<keyword evidence="5" id="KW-0698">rRNA processing</keyword>
<keyword evidence="7" id="KW-0694">RNA-binding</keyword>
<sequence>MPEDDVEAYEKLSAKLFYALHEPKTYHSTCIRLGPPLAPYPNRGVISVRFVPPSWARDSDDLPTESALIDYTGIQPADDSEDEDCATSNMEDLFAGARVESDAIDEEEEVKELRDFSADDGWDSRVLEEFLRETLRCCDVVNLEDLCIASSRIVWHLHCELHGLDRDGAEWECALLALIAALRNLLLPEVKFNVTADGEMDCEVHTAVKALLRVRVLPMVATIAFFDNKGEQVLVDPTRAEIEQCDGGCVRVALTDDGKILFFQFFGAMDVCLTVERRKQILRIAQERTEMLRKCLL</sequence>
<dbReference type="GO" id="GO:0071038">
    <property type="term" value="P:TRAMP-dependent tRNA surveillance pathway"/>
    <property type="evidence" value="ECO:0007669"/>
    <property type="project" value="TreeGrafter"/>
</dbReference>
<dbReference type="GO" id="GO:0000177">
    <property type="term" value="C:cytoplasmic exosome (RNase complex)"/>
    <property type="evidence" value="ECO:0007669"/>
    <property type="project" value="TreeGrafter"/>
</dbReference>
<dbReference type="GO" id="GO:0071035">
    <property type="term" value="P:nuclear polyadenylation-dependent rRNA catabolic process"/>
    <property type="evidence" value="ECO:0007669"/>
    <property type="project" value="TreeGrafter"/>
</dbReference>
<protein>
    <submittedName>
        <fullName evidence="9">Uncharacterized protein</fullName>
    </submittedName>
</protein>
<dbReference type="InterPro" id="IPR020568">
    <property type="entry name" value="Ribosomal_Su5_D2-typ_SF"/>
</dbReference>
<dbReference type="GO" id="GO:0034473">
    <property type="term" value="P:U1 snRNA 3'-end processing"/>
    <property type="evidence" value="ECO:0007669"/>
    <property type="project" value="TreeGrafter"/>
</dbReference>
<keyword evidence="4" id="KW-0963">Cytoplasm</keyword>
<dbReference type="OrthoDB" id="45882at2759"/>
<dbReference type="PANTHER" id="PTHR11097">
    <property type="entry name" value="EXOSOME COMPLEX EXONUCLEASE RIBOSOMAL RNA PROCESSING PROTEIN"/>
    <property type="match status" value="1"/>
</dbReference>
<evidence type="ECO:0000256" key="5">
    <source>
        <dbReference type="ARBA" id="ARBA00022552"/>
    </source>
</evidence>
<name>A0A7R8WDH6_9CRUS</name>
<keyword evidence="6" id="KW-0271">Exosome</keyword>
<dbReference type="AlphaFoldDB" id="A0A7R8WDH6"/>
<dbReference type="EMBL" id="OB662188">
    <property type="protein sequence ID" value="CAD7229638.1"/>
    <property type="molecule type" value="Genomic_DNA"/>
</dbReference>
<evidence type="ECO:0000313" key="9">
    <source>
        <dbReference type="EMBL" id="CAD7229638.1"/>
    </source>
</evidence>
<evidence type="ECO:0000256" key="6">
    <source>
        <dbReference type="ARBA" id="ARBA00022835"/>
    </source>
</evidence>
<dbReference type="InterPro" id="IPR027408">
    <property type="entry name" value="PNPase/RNase_PH_dom_sf"/>
</dbReference>
<accession>A0A7R8WDH6</accession>
<dbReference type="SUPFAM" id="SSF54211">
    <property type="entry name" value="Ribosomal protein S5 domain 2-like"/>
    <property type="match status" value="1"/>
</dbReference>
<dbReference type="GO" id="GO:0034475">
    <property type="term" value="P:U4 snRNA 3'-end processing"/>
    <property type="evidence" value="ECO:0007669"/>
    <property type="project" value="TreeGrafter"/>
</dbReference>
<comment type="similarity">
    <text evidence="3">Belongs to the RNase PH family.</text>
</comment>
<evidence type="ECO:0000256" key="7">
    <source>
        <dbReference type="ARBA" id="ARBA00022884"/>
    </source>
</evidence>
<dbReference type="GO" id="GO:0016075">
    <property type="term" value="P:rRNA catabolic process"/>
    <property type="evidence" value="ECO:0007669"/>
    <property type="project" value="TreeGrafter"/>
</dbReference>
<keyword evidence="8" id="KW-0539">Nucleus</keyword>
<dbReference type="GO" id="GO:0034476">
    <property type="term" value="P:U5 snRNA 3'-end processing"/>
    <property type="evidence" value="ECO:0007669"/>
    <property type="project" value="TreeGrafter"/>
</dbReference>
<dbReference type="InterPro" id="IPR036345">
    <property type="entry name" value="ExoRNase_PH_dom2_sf"/>
</dbReference>
<dbReference type="Gene3D" id="3.30.230.70">
    <property type="entry name" value="GHMP Kinase, N-terminal domain"/>
    <property type="match status" value="1"/>
</dbReference>
<evidence type="ECO:0000256" key="2">
    <source>
        <dbReference type="ARBA" id="ARBA00004604"/>
    </source>
</evidence>
<dbReference type="GO" id="GO:0035925">
    <property type="term" value="F:mRNA 3'-UTR AU-rich region binding"/>
    <property type="evidence" value="ECO:0007669"/>
    <property type="project" value="TreeGrafter"/>
</dbReference>
<dbReference type="GO" id="GO:0005730">
    <property type="term" value="C:nucleolus"/>
    <property type="evidence" value="ECO:0007669"/>
    <property type="project" value="UniProtKB-SubCell"/>
</dbReference>